<dbReference type="Proteomes" id="UP000053477">
    <property type="component" value="Unassembled WGS sequence"/>
</dbReference>
<dbReference type="PROSITE" id="PS50865">
    <property type="entry name" value="ZF_MYND_2"/>
    <property type="match status" value="1"/>
</dbReference>
<feature type="domain" description="MYND-type" evidence="5">
    <location>
        <begin position="506"/>
        <end position="550"/>
    </location>
</feature>
<evidence type="ECO:0000313" key="6">
    <source>
        <dbReference type="EMBL" id="KLO19008.1"/>
    </source>
</evidence>
<dbReference type="STRING" id="27342.A0A0H2SBB7"/>
<organism evidence="6 7">
    <name type="scientific">Schizopora paradoxa</name>
    <dbReference type="NCBI Taxonomy" id="27342"/>
    <lineage>
        <taxon>Eukaryota</taxon>
        <taxon>Fungi</taxon>
        <taxon>Dikarya</taxon>
        <taxon>Basidiomycota</taxon>
        <taxon>Agaricomycotina</taxon>
        <taxon>Agaricomycetes</taxon>
        <taxon>Hymenochaetales</taxon>
        <taxon>Schizoporaceae</taxon>
        <taxon>Schizopora</taxon>
    </lineage>
</organism>
<dbReference type="AlphaFoldDB" id="A0A0H2SBB7"/>
<keyword evidence="2 4" id="KW-0863">Zinc-finger</keyword>
<sequence>MQRWMAVEGGRRGCRVSFLSRLHGEHATFDFSPRRRRPRVALCLVDEEKPSAGSSSSEIFAVNRLAMDPEQFKAEMIDFFQNQANYSNDFLRDPTAFLTTVKNAQNLDDVTRLSKIYTVTNTFARLPASAKPLAFDTLFYLLPEFWPGACPLENIQLVESVGLVFMAIYNERDTFPAQADALTPIIKRHWQRMLPWFTHYSYRRPIDYIYERALQTKQGMQAVFAGSAANFASIPALRDFMCMDPEFVRCIGRIWNEEDTDNENELGYCSRAMLLILANDSLRGRVVDAMAEAFKGGLQGLAGRALTHMSFSINSPVPHRINMSWRLSIVLLLATTPNQHPIQKILLDKEVVRLCSEAAVRVDKERDGRKYDHEVYECFATYLRCIRSLMNCPSGSQVAQEAIRSKHLEALICCSSITPYLTETQRKILEDQLSKHIPTYLVSKSTLEAALEGLSNLSTSRLEVAVGKTVAKDHWNAFLRLTFERATYLLYHKFLMRGRRGEIQICDTCFVSDDIPGHTFFRCTGCKRAVYCSKACQLKGWKENGHKEECKSITNKVKAGEEVFWARPNDAVFLQTIASLDFRRHIPGLKSLVASKFKETPFSSKKIGISADYSVYPPIFDAFILDDEIRDLSSGNPGMTSILDHVRSSRNKSENRFATRVRYQEGGKRKEWVFLSLDLGPISLDDSEMATSSLEPGVVVDVDGRRPGAVDVTGRSLATRYDEVDALYLPALMRAFCESIHPWQAVQRGLQVFCADDDWPFESDIFTDVN</sequence>
<name>A0A0H2SBB7_9AGAM</name>
<keyword evidence="7" id="KW-1185">Reference proteome</keyword>
<dbReference type="Gene3D" id="6.10.140.2220">
    <property type="match status" value="1"/>
</dbReference>
<dbReference type="GO" id="GO:0008270">
    <property type="term" value="F:zinc ion binding"/>
    <property type="evidence" value="ECO:0007669"/>
    <property type="project" value="UniProtKB-KW"/>
</dbReference>
<gene>
    <name evidence="6" type="ORF">SCHPADRAFT_85383</name>
</gene>
<accession>A0A0H2SBB7</accession>
<keyword evidence="1" id="KW-0479">Metal-binding</keyword>
<dbReference type="InParanoid" id="A0A0H2SBB7"/>
<reference evidence="6 7" key="1">
    <citation type="submission" date="2015-04" db="EMBL/GenBank/DDBJ databases">
        <title>Complete genome sequence of Schizopora paradoxa KUC8140, a cosmopolitan wood degrader in East Asia.</title>
        <authorList>
            <consortium name="DOE Joint Genome Institute"/>
            <person name="Min B."/>
            <person name="Park H."/>
            <person name="Jang Y."/>
            <person name="Kim J.-J."/>
            <person name="Kim K.H."/>
            <person name="Pangilinan J."/>
            <person name="Lipzen A."/>
            <person name="Riley R."/>
            <person name="Grigoriev I.V."/>
            <person name="Spatafora J.W."/>
            <person name="Choi I.-G."/>
        </authorList>
    </citation>
    <scope>NUCLEOTIDE SEQUENCE [LARGE SCALE GENOMIC DNA]</scope>
    <source>
        <strain evidence="6 7">KUC8140</strain>
    </source>
</reference>
<dbReference type="EMBL" id="KQ085889">
    <property type="protein sequence ID" value="KLO19008.1"/>
    <property type="molecule type" value="Genomic_DNA"/>
</dbReference>
<evidence type="ECO:0000259" key="5">
    <source>
        <dbReference type="PROSITE" id="PS50865"/>
    </source>
</evidence>
<keyword evidence="3" id="KW-0862">Zinc</keyword>
<dbReference type="OrthoDB" id="2988312at2759"/>
<dbReference type="SUPFAM" id="SSF144232">
    <property type="entry name" value="HIT/MYND zinc finger-like"/>
    <property type="match status" value="1"/>
</dbReference>
<evidence type="ECO:0000256" key="3">
    <source>
        <dbReference type="ARBA" id="ARBA00022833"/>
    </source>
</evidence>
<evidence type="ECO:0000256" key="4">
    <source>
        <dbReference type="PROSITE-ProRule" id="PRU00134"/>
    </source>
</evidence>
<dbReference type="PROSITE" id="PS01360">
    <property type="entry name" value="ZF_MYND_1"/>
    <property type="match status" value="1"/>
</dbReference>
<evidence type="ECO:0000256" key="2">
    <source>
        <dbReference type="ARBA" id="ARBA00022771"/>
    </source>
</evidence>
<dbReference type="Pfam" id="PF01753">
    <property type="entry name" value="zf-MYND"/>
    <property type="match status" value="1"/>
</dbReference>
<evidence type="ECO:0000313" key="7">
    <source>
        <dbReference type="Proteomes" id="UP000053477"/>
    </source>
</evidence>
<protein>
    <recommendedName>
        <fullName evidence="5">MYND-type domain-containing protein</fullName>
    </recommendedName>
</protein>
<evidence type="ECO:0000256" key="1">
    <source>
        <dbReference type="ARBA" id="ARBA00022723"/>
    </source>
</evidence>
<proteinExistence type="predicted"/>
<dbReference type="InterPro" id="IPR002893">
    <property type="entry name" value="Znf_MYND"/>
</dbReference>